<protein>
    <submittedName>
        <fullName evidence="2">PHR domain protein</fullName>
    </submittedName>
</protein>
<reference evidence="3" key="1">
    <citation type="journal article" date="2006" name="PLoS Biol.">
        <title>Macronuclear genome sequence of the ciliate Tetrahymena thermophila, a model eukaryote.</title>
        <authorList>
            <person name="Eisen J.A."/>
            <person name="Coyne R.S."/>
            <person name="Wu M."/>
            <person name="Wu D."/>
            <person name="Thiagarajan M."/>
            <person name="Wortman J.R."/>
            <person name="Badger J.H."/>
            <person name="Ren Q."/>
            <person name="Amedeo P."/>
            <person name="Jones K.M."/>
            <person name="Tallon L.J."/>
            <person name="Delcher A.L."/>
            <person name="Salzberg S.L."/>
            <person name="Silva J.C."/>
            <person name="Haas B.J."/>
            <person name="Majoros W.H."/>
            <person name="Farzad M."/>
            <person name="Carlton J.M."/>
            <person name="Smith R.K. Jr."/>
            <person name="Garg J."/>
            <person name="Pearlman R.E."/>
            <person name="Karrer K.M."/>
            <person name="Sun L."/>
            <person name="Manning G."/>
            <person name="Elde N.C."/>
            <person name="Turkewitz A.P."/>
            <person name="Asai D.J."/>
            <person name="Wilkes D.E."/>
            <person name="Wang Y."/>
            <person name="Cai H."/>
            <person name="Collins K."/>
            <person name="Stewart B.A."/>
            <person name="Lee S.R."/>
            <person name="Wilamowska K."/>
            <person name="Weinberg Z."/>
            <person name="Ruzzo W.L."/>
            <person name="Wloga D."/>
            <person name="Gaertig J."/>
            <person name="Frankel J."/>
            <person name="Tsao C.-C."/>
            <person name="Gorovsky M.A."/>
            <person name="Keeling P.J."/>
            <person name="Waller R.F."/>
            <person name="Patron N.J."/>
            <person name="Cherry J.M."/>
            <person name="Stover N.A."/>
            <person name="Krieger C.J."/>
            <person name="del Toro C."/>
            <person name="Ryder H.F."/>
            <person name="Williamson S.C."/>
            <person name="Barbeau R.A."/>
            <person name="Hamilton E.P."/>
            <person name="Orias E."/>
        </authorList>
    </citation>
    <scope>NUCLEOTIDE SEQUENCE [LARGE SCALE GENOMIC DNA]</scope>
    <source>
        <strain evidence="3">SB210</strain>
    </source>
</reference>
<gene>
    <name evidence="2" type="ORF">TTHERM_01040900</name>
</gene>
<evidence type="ECO:0000313" key="3">
    <source>
        <dbReference type="Proteomes" id="UP000009168"/>
    </source>
</evidence>
<sequence length="379" mass="43632">MQATYYCEQKGHQDNPRNICCINYNCPKRGIICSHCLLQEHNDHVKQCVPLKELIKSLNKANNPKNIEDLGNSGCDILKQHKQIIIGFKNFISQLKKSIENIEFAIEQQMKKLLEDADIFVGDAFEVLLEKINQPVLNLNDIEKDLIKFMPMISIGYDGEIDSLGEILRNKEVDRIMQSSVLLDREARYWMQKCADDLNSLKNKLLSVTFETPRQIVGENRFGQFLDNWTLDGINAITFQQNQNMFEKDIWLIGFGVFEAQNMSALPSPPKLTVCLSEGKIAEEKLILRQQIQLSNQIQFKNKMATIYLEKALKLNPKYQYTLSITSDQTYLTYAGFNGCVDTKDFTYFESQIVRPISNNGTNTMMGQFPYLVYEVQSK</sequence>
<keyword evidence="3" id="KW-1185">Reference proteome</keyword>
<dbReference type="InterPro" id="IPR038648">
    <property type="entry name" value="PHR_sf"/>
</dbReference>
<accession>Q24D96</accession>
<dbReference type="Pfam" id="PF08005">
    <property type="entry name" value="PHR"/>
    <property type="match status" value="1"/>
</dbReference>
<evidence type="ECO:0000313" key="2">
    <source>
        <dbReference type="EMBL" id="EAS05749.2"/>
    </source>
</evidence>
<dbReference type="Proteomes" id="UP000009168">
    <property type="component" value="Unassembled WGS sequence"/>
</dbReference>
<dbReference type="GeneID" id="7837623"/>
<name>Q24D96_TETTS</name>
<dbReference type="eggNOG" id="ENOG502SKIP">
    <property type="taxonomic scope" value="Eukaryota"/>
</dbReference>
<organism evidence="2 3">
    <name type="scientific">Tetrahymena thermophila (strain SB210)</name>
    <dbReference type="NCBI Taxonomy" id="312017"/>
    <lineage>
        <taxon>Eukaryota</taxon>
        <taxon>Sar</taxon>
        <taxon>Alveolata</taxon>
        <taxon>Ciliophora</taxon>
        <taxon>Intramacronucleata</taxon>
        <taxon>Oligohymenophorea</taxon>
        <taxon>Hymenostomatida</taxon>
        <taxon>Tetrahymenina</taxon>
        <taxon>Tetrahymenidae</taxon>
        <taxon>Tetrahymena</taxon>
    </lineage>
</organism>
<proteinExistence type="predicted"/>
<dbReference type="KEGG" id="tet:TTHERM_01040900"/>
<evidence type="ECO:0000259" key="1">
    <source>
        <dbReference type="Pfam" id="PF08005"/>
    </source>
</evidence>
<dbReference type="InterPro" id="IPR012983">
    <property type="entry name" value="PHR"/>
</dbReference>
<dbReference type="HOGENOM" id="CLU_045480_0_0_1"/>
<dbReference type="Gene3D" id="2.60.120.820">
    <property type="entry name" value="PHR domain"/>
    <property type="match status" value="1"/>
</dbReference>
<dbReference type="EMBL" id="GG662331">
    <property type="protein sequence ID" value="EAS05749.2"/>
    <property type="molecule type" value="Genomic_DNA"/>
</dbReference>
<dbReference type="AlphaFoldDB" id="Q24D96"/>
<dbReference type="OrthoDB" id="284179at2759"/>
<dbReference type="InParanoid" id="Q24D96"/>
<feature type="domain" description="PHR" evidence="1">
    <location>
        <begin position="220"/>
        <end position="375"/>
    </location>
</feature>
<dbReference type="RefSeq" id="XP_001025994.2">
    <property type="nucleotide sequence ID" value="XM_001025994.2"/>
</dbReference>